<keyword evidence="3" id="KW-0732">Signal</keyword>
<dbReference type="SUPFAM" id="SSF50965">
    <property type="entry name" value="Galactose oxidase, central domain"/>
    <property type="match status" value="1"/>
</dbReference>
<feature type="compositionally biased region" description="Polar residues" evidence="1">
    <location>
        <begin position="902"/>
        <end position="918"/>
    </location>
</feature>
<organism evidence="4 5">
    <name type="scientific">Roridomyces roridus</name>
    <dbReference type="NCBI Taxonomy" id="1738132"/>
    <lineage>
        <taxon>Eukaryota</taxon>
        <taxon>Fungi</taxon>
        <taxon>Dikarya</taxon>
        <taxon>Basidiomycota</taxon>
        <taxon>Agaricomycotina</taxon>
        <taxon>Agaricomycetes</taxon>
        <taxon>Agaricomycetidae</taxon>
        <taxon>Agaricales</taxon>
        <taxon>Marasmiineae</taxon>
        <taxon>Mycenaceae</taxon>
        <taxon>Roridomyces</taxon>
    </lineage>
</organism>
<name>A0AAD7C4L7_9AGAR</name>
<sequence length="918" mass="97245">MALALGWKVLLILLLSVLHVDAASSPDPVPPFQWINLTGLLRGPPPPGLKDVAMAYNPVGHQIIIFGGEASSGVAQDQTYLLDLDSLTWTVPAPATNLSPNPPPARSAAIAGYDSAASNRNGFVVIGGKGPDGSALSDVWEYDFNNQFYAQVNISPGGPSPRWGSSGGIDPRVAPMADPVLPGPNNTIWLWGGENGQTTFSDLWRLNMSGTLSSNLPDHAVGSWEPIPLNTIPGLVAQGGGVLFSDVIFSGGCNGTTNAVDSCASQNTYIVDGAGRSGVAAVNCPAPRLSPTLVPNPSSFSPNFAFQMLLLLGTFNSSLWDDGNGLKSGEVAILDTHTTSWTRILPSGDPGTSGVPSFPSPREGAAAVMSTSPLVGNPPNSPSDIIVFGGRDESGNYLSEVWLLRAYNDSVTPTQPKYSGFGDGKLQTGVDASGAGVQNNFLTSCATARPQPSGSRTSSARPSSTSTSTSTPSSSPSSSPTAGGQSPSPSTSFDTSVVHKLLAPLSVALLLPCVILFRFTSPSFNNTRSSALSQTWCYVSVALGFFAFALGVAGVATSFTSVSSSDGTHPGTLSTAHGRAGLALFVSLYAVILLLALAHLSTRHTHTHISRERTDSDAAEKDKLPSSTYSPSPPASPRRRTPSWVPSSWRKPEDTLSIDTTSAETEDPFNTPPTHRSFEVINRPARTRRASGSRVGSPVTHRPQYSGSHSLGDLDWLNHRRSLTAVSELDLQAAAAAAVPPSTPGTLLNDPVEKMPSTMPSPLSMLLRLLFHAALLALCVFTLIALWSKAPKSTFGVFLAWTIAFYLILITFGWRGKPDRSAISLMLRRLRTEPQTTAAPRPSMSDTLRTDENVTPSFPYIHHRPAYRGALLTEHTGPQSTDTEEEDDEMTAETEMRGRNISIITSYPKQPLRITNPS</sequence>
<dbReference type="AlphaFoldDB" id="A0AAD7C4L7"/>
<dbReference type="InterPro" id="IPR011043">
    <property type="entry name" value="Gal_Oxase/kelch_b-propeller"/>
</dbReference>
<dbReference type="Gene3D" id="2.120.10.80">
    <property type="entry name" value="Kelch-type beta propeller"/>
    <property type="match status" value="2"/>
</dbReference>
<feature type="compositionally biased region" description="Acidic residues" evidence="1">
    <location>
        <begin position="882"/>
        <end position="892"/>
    </location>
</feature>
<proteinExistence type="predicted"/>
<feature type="transmembrane region" description="Helical" evidence="2">
    <location>
        <begin position="765"/>
        <end position="787"/>
    </location>
</feature>
<feature type="region of interest" description="Disordered" evidence="1">
    <location>
        <begin position="874"/>
        <end position="918"/>
    </location>
</feature>
<dbReference type="Pfam" id="PF24681">
    <property type="entry name" value="Kelch_KLHDC2_KLHL20_DRC7"/>
    <property type="match status" value="1"/>
</dbReference>
<feature type="transmembrane region" description="Helical" evidence="2">
    <location>
        <begin position="793"/>
        <end position="814"/>
    </location>
</feature>
<feature type="compositionally biased region" description="Basic and acidic residues" evidence="1">
    <location>
        <begin position="609"/>
        <end position="624"/>
    </location>
</feature>
<feature type="chain" id="PRO_5042281672" description="Galactose oxidase" evidence="3">
    <location>
        <begin position="23"/>
        <end position="918"/>
    </location>
</feature>
<feature type="non-terminal residue" evidence="4">
    <location>
        <position position="1"/>
    </location>
</feature>
<dbReference type="EMBL" id="JARKIF010000005">
    <property type="protein sequence ID" value="KAJ7638799.1"/>
    <property type="molecule type" value="Genomic_DNA"/>
</dbReference>
<keyword evidence="2" id="KW-1133">Transmembrane helix</keyword>
<dbReference type="PANTHER" id="PTHR23244">
    <property type="entry name" value="KELCH REPEAT DOMAIN"/>
    <property type="match status" value="1"/>
</dbReference>
<evidence type="ECO:0000313" key="4">
    <source>
        <dbReference type="EMBL" id="KAJ7638799.1"/>
    </source>
</evidence>
<dbReference type="SUPFAM" id="SSF117281">
    <property type="entry name" value="Kelch motif"/>
    <property type="match status" value="1"/>
</dbReference>
<gene>
    <name evidence="4" type="ORF">FB45DRAFT_1133214</name>
</gene>
<feature type="compositionally biased region" description="Low complexity" evidence="1">
    <location>
        <begin position="452"/>
        <end position="491"/>
    </location>
</feature>
<evidence type="ECO:0000256" key="1">
    <source>
        <dbReference type="SAM" id="MobiDB-lite"/>
    </source>
</evidence>
<evidence type="ECO:0000256" key="3">
    <source>
        <dbReference type="SAM" id="SignalP"/>
    </source>
</evidence>
<feature type="region of interest" description="Disordered" evidence="1">
    <location>
        <begin position="606"/>
        <end position="706"/>
    </location>
</feature>
<comment type="caution">
    <text evidence="4">The sequence shown here is derived from an EMBL/GenBank/DDBJ whole genome shotgun (WGS) entry which is preliminary data.</text>
</comment>
<keyword evidence="5" id="KW-1185">Reference proteome</keyword>
<feature type="region of interest" description="Disordered" evidence="1">
    <location>
        <begin position="445"/>
        <end position="491"/>
    </location>
</feature>
<feature type="transmembrane region" description="Helical" evidence="2">
    <location>
        <begin position="580"/>
        <end position="601"/>
    </location>
</feature>
<evidence type="ECO:0008006" key="6">
    <source>
        <dbReference type="Google" id="ProtNLM"/>
    </source>
</evidence>
<dbReference type="Proteomes" id="UP001221142">
    <property type="component" value="Unassembled WGS sequence"/>
</dbReference>
<dbReference type="InterPro" id="IPR015915">
    <property type="entry name" value="Kelch-typ_b-propeller"/>
</dbReference>
<accession>A0AAD7C4L7</accession>
<feature type="transmembrane region" description="Helical" evidence="2">
    <location>
        <begin position="538"/>
        <end position="560"/>
    </location>
</feature>
<evidence type="ECO:0000256" key="2">
    <source>
        <dbReference type="SAM" id="Phobius"/>
    </source>
</evidence>
<reference evidence="4" key="1">
    <citation type="submission" date="2023-03" db="EMBL/GenBank/DDBJ databases">
        <title>Massive genome expansion in bonnet fungi (Mycena s.s.) driven by repeated elements and novel gene families across ecological guilds.</title>
        <authorList>
            <consortium name="Lawrence Berkeley National Laboratory"/>
            <person name="Harder C.B."/>
            <person name="Miyauchi S."/>
            <person name="Viragh M."/>
            <person name="Kuo A."/>
            <person name="Thoen E."/>
            <person name="Andreopoulos B."/>
            <person name="Lu D."/>
            <person name="Skrede I."/>
            <person name="Drula E."/>
            <person name="Henrissat B."/>
            <person name="Morin E."/>
            <person name="Kohler A."/>
            <person name="Barry K."/>
            <person name="LaButti K."/>
            <person name="Morin E."/>
            <person name="Salamov A."/>
            <person name="Lipzen A."/>
            <person name="Mereny Z."/>
            <person name="Hegedus B."/>
            <person name="Baldrian P."/>
            <person name="Stursova M."/>
            <person name="Weitz H."/>
            <person name="Taylor A."/>
            <person name="Grigoriev I.V."/>
            <person name="Nagy L.G."/>
            <person name="Martin F."/>
            <person name="Kauserud H."/>
        </authorList>
    </citation>
    <scope>NUCLEOTIDE SEQUENCE</scope>
    <source>
        <strain evidence="4">9284</strain>
    </source>
</reference>
<keyword evidence="2" id="KW-0812">Transmembrane</keyword>
<feature type="transmembrane region" description="Helical" evidence="2">
    <location>
        <begin position="497"/>
        <end position="517"/>
    </location>
</feature>
<feature type="signal peptide" evidence="3">
    <location>
        <begin position="1"/>
        <end position="22"/>
    </location>
</feature>
<evidence type="ECO:0000313" key="5">
    <source>
        <dbReference type="Proteomes" id="UP001221142"/>
    </source>
</evidence>
<keyword evidence="2" id="KW-0472">Membrane</keyword>
<protein>
    <recommendedName>
        <fullName evidence="6">Galactose oxidase</fullName>
    </recommendedName>
</protein>